<reference evidence="1 2" key="1">
    <citation type="submission" date="2017-06" db="EMBL/GenBank/DDBJ databases">
        <title>Description of Rhodopirellula bahusiensis sp. nov.</title>
        <authorList>
            <person name="Kizina J."/>
            <person name="Harder J."/>
        </authorList>
    </citation>
    <scope>NUCLEOTIDE SEQUENCE [LARGE SCALE GENOMIC DNA]</scope>
    <source>
        <strain evidence="1 2">SWK21</strain>
    </source>
</reference>
<evidence type="ECO:0000313" key="2">
    <source>
        <dbReference type="Proteomes" id="UP000225740"/>
    </source>
</evidence>
<keyword evidence="2" id="KW-1185">Reference proteome</keyword>
<dbReference type="Proteomes" id="UP000225740">
    <property type="component" value="Unassembled WGS sequence"/>
</dbReference>
<organism evidence="1 2">
    <name type="scientific">Rhodopirellula bahusiensis</name>
    <dbReference type="NCBI Taxonomy" id="2014065"/>
    <lineage>
        <taxon>Bacteria</taxon>
        <taxon>Pseudomonadati</taxon>
        <taxon>Planctomycetota</taxon>
        <taxon>Planctomycetia</taxon>
        <taxon>Pirellulales</taxon>
        <taxon>Pirellulaceae</taxon>
        <taxon>Rhodopirellula</taxon>
    </lineage>
</organism>
<comment type="caution">
    <text evidence="1">The sequence shown here is derived from an EMBL/GenBank/DDBJ whole genome shotgun (WGS) entry which is preliminary data.</text>
</comment>
<gene>
    <name evidence="1" type="ORF">CEE69_15260</name>
</gene>
<evidence type="ECO:0000313" key="1">
    <source>
        <dbReference type="EMBL" id="PHQ34374.1"/>
    </source>
</evidence>
<proteinExistence type="predicted"/>
<sequence length="99" mass="11427">MRKNPEVILYDSLCRDQRHVLDSVRESIDRLVASIDKVRSDHAGSRILPEHYDFGLLSEPFTAQVFGMLMRDHLTACGWTKQGSRVNGKIVTWYHRVEA</sequence>
<accession>A0A2G1W5R0</accession>
<dbReference type="AlphaFoldDB" id="A0A2G1W5R0"/>
<dbReference type="EMBL" id="NIZW01000011">
    <property type="protein sequence ID" value="PHQ34374.1"/>
    <property type="molecule type" value="Genomic_DNA"/>
</dbReference>
<name>A0A2G1W5R0_9BACT</name>
<protein>
    <submittedName>
        <fullName evidence="1">Uncharacterized protein</fullName>
    </submittedName>
</protein>